<proteinExistence type="predicted"/>
<dbReference type="STRING" id="1165861.A0A0L0UID5"/>
<comment type="caution">
    <text evidence="1">The sequence shown here is derived from an EMBL/GenBank/DDBJ whole genome shotgun (WGS) entry which is preliminary data.</text>
</comment>
<gene>
    <name evidence="1" type="ORF">PSTG_19771</name>
</gene>
<evidence type="ECO:0000313" key="2">
    <source>
        <dbReference type="Proteomes" id="UP000054564"/>
    </source>
</evidence>
<accession>A0A0L0UID5</accession>
<protein>
    <submittedName>
        <fullName evidence="1">Uncharacterized protein</fullName>
    </submittedName>
</protein>
<reference evidence="2" key="1">
    <citation type="submission" date="2014-03" db="EMBL/GenBank/DDBJ databases">
        <title>The Genome Sequence of Puccinia striiformis f. sp. tritici PST-78.</title>
        <authorList>
            <consortium name="The Broad Institute Genome Sequencing Platform"/>
            <person name="Cuomo C."/>
            <person name="Hulbert S."/>
            <person name="Chen X."/>
            <person name="Walker B."/>
            <person name="Young S.K."/>
            <person name="Zeng Q."/>
            <person name="Gargeya S."/>
            <person name="Fitzgerald M."/>
            <person name="Haas B."/>
            <person name="Abouelleil A."/>
            <person name="Alvarado L."/>
            <person name="Arachchi H.M."/>
            <person name="Berlin A.M."/>
            <person name="Chapman S.B."/>
            <person name="Goldberg J."/>
            <person name="Griggs A."/>
            <person name="Gujja S."/>
            <person name="Hansen M."/>
            <person name="Howarth C."/>
            <person name="Imamovic A."/>
            <person name="Larimer J."/>
            <person name="McCowan C."/>
            <person name="Montmayeur A."/>
            <person name="Murphy C."/>
            <person name="Neiman D."/>
            <person name="Pearson M."/>
            <person name="Priest M."/>
            <person name="Roberts A."/>
            <person name="Saif S."/>
            <person name="Shea T."/>
            <person name="Sisk P."/>
            <person name="Sykes S."/>
            <person name="Wortman J."/>
            <person name="Nusbaum C."/>
            <person name="Birren B."/>
        </authorList>
    </citation>
    <scope>NUCLEOTIDE SEQUENCE [LARGE SCALE GENOMIC DNA]</scope>
    <source>
        <strain evidence="2">race PST-78</strain>
    </source>
</reference>
<keyword evidence="2" id="KW-1185">Reference proteome</keyword>
<dbReference type="AlphaFoldDB" id="A0A0L0UID5"/>
<dbReference type="EMBL" id="AJIL01007794">
    <property type="protein sequence ID" value="KNE86862.1"/>
    <property type="molecule type" value="Genomic_DNA"/>
</dbReference>
<feature type="non-terminal residue" evidence="1">
    <location>
        <position position="101"/>
    </location>
</feature>
<evidence type="ECO:0000313" key="1">
    <source>
        <dbReference type="EMBL" id="KNE86862.1"/>
    </source>
</evidence>
<organism evidence="1 2">
    <name type="scientific">Puccinia striiformis f. sp. tritici PST-78</name>
    <dbReference type="NCBI Taxonomy" id="1165861"/>
    <lineage>
        <taxon>Eukaryota</taxon>
        <taxon>Fungi</taxon>
        <taxon>Dikarya</taxon>
        <taxon>Basidiomycota</taxon>
        <taxon>Pucciniomycotina</taxon>
        <taxon>Pucciniomycetes</taxon>
        <taxon>Pucciniales</taxon>
        <taxon>Pucciniaceae</taxon>
        <taxon>Puccinia</taxon>
    </lineage>
</organism>
<name>A0A0L0UID5_9BASI</name>
<dbReference type="Proteomes" id="UP000054564">
    <property type="component" value="Unassembled WGS sequence"/>
</dbReference>
<sequence length="101" mass="11378">MEMPSDAFEAQIFESEGIAYASEKSSAHQRFRRNHHLATTICSMVMFSKNRRNNGIQLHNGIRFLACGVSERVNNYLHKLALTCSRQTAIDALETLAIHAV</sequence>